<dbReference type="AlphaFoldDB" id="A0A8X6N802"/>
<organism evidence="1 2">
    <name type="scientific">Nephila pilipes</name>
    <name type="common">Giant wood spider</name>
    <name type="synonym">Nephila maculata</name>
    <dbReference type="NCBI Taxonomy" id="299642"/>
    <lineage>
        <taxon>Eukaryota</taxon>
        <taxon>Metazoa</taxon>
        <taxon>Ecdysozoa</taxon>
        <taxon>Arthropoda</taxon>
        <taxon>Chelicerata</taxon>
        <taxon>Arachnida</taxon>
        <taxon>Araneae</taxon>
        <taxon>Araneomorphae</taxon>
        <taxon>Entelegynae</taxon>
        <taxon>Araneoidea</taxon>
        <taxon>Nephilidae</taxon>
        <taxon>Nephila</taxon>
    </lineage>
</organism>
<name>A0A8X6N802_NEPPI</name>
<dbReference type="PANTHER" id="PTHR45913">
    <property type="entry name" value="EPM2A-INTERACTING PROTEIN 1"/>
    <property type="match status" value="1"/>
</dbReference>
<keyword evidence="2" id="KW-1185">Reference proteome</keyword>
<accession>A0A8X6N802</accession>
<evidence type="ECO:0000313" key="1">
    <source>
        <dbReference type="EMBL" id="GFS99701.1"/>
    </source>
</evidence>
<dbReference type="OrthoDB" id="1101576at2759"/>
<comment type="caution">
    <text evidence="1">The sequence shown here is derived from an EMBL/GenBank/DDBJ whole genome shotgun (WGS) entry which is preliminary data.</text>
</comment>
<proteinExistence type="predicted"/>
<reference evidence="1" key="1">
    <citation type="submission" date="2020-08" db="EMBL/GenBank/DDBJ databases">
        <title>Multicomponent nature underlies the extraordinary mechanical properties of spider dragline silk.</title>
        <authorList>
            <person name="Kono N."/>
            <person name="Nakamura H."/>
            <person name="Mori M."/>
            <person name="Yoshida Y."/>
            <person name="Ohtoshi R."/>
            <person name="Malay A.D."/>
            <person name="Moran D.A.P."/>
            <person name="Tomita M."/>
            <person name="Numata K."/>
            <person name="Arakawa K."/>
        </authorList>
    </citation>
    <scope>NUCLEOTIDE SEQUENCE</scope>
</reference>
<dbReference type="PANTHER" id="PTHR45913:SF9">
    <property type="entry name" value="GENERAL TRANSCRIPTION FACTOR II-I REPEAT DOMAIN-CONTAINING PROTEIN 2-LIKE-RELATED"/>
    <property type="match status" value="1"/>
</dbReference>
<protein>
    <submittedName>
        <fullName evidence="1">General transcription factor II-I repeat domain-containing protein 2A</fullName>
    </submittedName>
</protein>
<dbReference type="Proteomes" id="UP000887013">
    <property type="component" value="Unassembled WGS sequence"/>
</dbReference>
<dbReference type="EMBL" id="BMAW01055204">
    <property type="protein sequence ID" value="GFS99701.1"/>
    <property type="molecule type" value="Genomic_DNA"/>
</dbReference>
<sequence>MTGEKSGFLGLFNQNYPGNNAVFLHCVIYQDTMSKSALNMKPVFHAVMKLVNTLLSRGLTHRQFRDFLQSVQSEYSDVLYYTKIRWFNAGCVSSEFGSLESI</sequence>
<gene>
    <name evidence="1" type="primary">GTF2IRD2_366</name>
    <name evidence="1" type="ORF">NPIL_672731</name>
</gene>
<evidence type="ECO:0000313" key="2">
    <source>
        <dbReference type="Proteomes" id="UP000887013"/>
    </source>
</evidence>